<comment type="caution">
    <text evidence="4">The sequence shown here is derived from an EMBL/GenBank/DDBJ whole genome shotgun (WGS) entry which is preliminary data.</text>
</comment>
<protein>
    <recommendedName>
        <fullName evidence="3">Carrier domain-containing protein</fullName>
    </recommendedName>
</protein>
<gene>
    <name evidence="4" type="ORF">ACM01_23860</name>
</gene>
<evidence type="ECO:0000256" key="2">
    <source>
        <dbReference type="ARBA" id="ARBA00022553"/>
    </source>
</evidence>
<dbReference type="GO" id="GO:0017000">
    <property type="term" value="P:antibiotic biosynthetic process"/>
    <property type="evidence" value="ECO:0007669"/>
    <property type="project" value="UniProtKB-ARBA"/>
</dbReference>
<evidence type="ECO:0000313" key="4">
    <source>
        <dbReference type="EMBL" id="KMS72386.1"/>
    </source>
</evidence>
<feature type="domain" description="Carrier" evidence="3">
    <location>
        <begin position="11"/>
        <end position="86"/>
    </location>
</feature>
<dbReference type="EMBL" id="LFNT01000028">
    <property type="protein sequence ID" value="KMS72386.1"/>
    <property type="molecule type" value="Genomic_DNA"/>
</dbReference>
<dbReference type="Pfam" id="PF00550">
    <property type="entry name" value="PP-binding"/>
    <property type="match status" value="1"/>
</dbReference>
<evidence type="ECO:0000313" key="5">
    <source>
        <dbReference type="Proteomes" id="UP000037432"/>
    </source>
</evidence>
<dbReference type="InterPro" id="IPR009081">
    <property type="entry name" value="PP-bd_ACP"/>
</dbReference>
<proteinExistence type="predicted"/>
<evidence type="ECO:0000256" key="1">
    <source>
        <dbReference type="ARBA" id="ARBA00022450"/>
    </source>
</evidence>
<dbReference type="SMART" id="SM00823">
    <property type="entry name" value="PKS_PP"/>
    <property type="match status" value="1"/>
</dbReference>
<dbReference type="InterPro" id="IPR036736">
    <property type="entry name" value="ACP-like_sf"/>
</dbReference>
<keyword evidence="1" id="KW-0596">Phosphopantetheine</keyword>
<dbReference type="AlphaFoldDB" id="A0A0J7Z859"/>
<dbReference type="Proteomes" id="UP000037432">
    <property type="component" value="Unassembled WGS sequence"/>
</dbReference>
<dbReference type="PATRIC" id="fig|1938.3.peg.4605"/>
<evidence type="ECO:0000259" key="3">
    <source>
        <dbReference type="PROSITE" id="PS50075"/>
    </source>
</evidence>
<dbReference type="PROSITE" id="PS50075">
    <property type="entry name" value="CARRIER"/>
    <property type="match status" value="1"/>
</dbReference>
<keyword evidence="2" id="KW-0597">Phosphoprotein</keyword>
<dbReference type="Gene3D" id="1.10.1200.10">
    <property type="entry name" value="ACP-like"/>
    <property type="match status" value="1"/>
</dbReference>
<dbReference type="OrthoDB" id="3400287at2"/>
<accession>A0A0J7Z859</accession>
<organism evidence="4 5">
    <name type="scientific">Streptomyces viridochromogenes</name>
    <dbReference type="NCBI Taxonomy" id="1938"/>
    <lineage>
        <taxon>Bacteria</taxon>
        <taxon>Bacillati</taxon>
        <taxon>Actinomycetota</taxon>
        <taxon>Actinomycetes</taxon>
        <taxon>Kitasatosporales</taxon>
        <taxon>Streptomycetaceae</taxon>
        <taxon>Streptomyces</taxon>
    </lineage>
</organism>
<dbReference type="SUPFAM" id="SSF47336">
    <property type="entry name" value="ACP-like"/>
    <property type="match status" value="1"/>
</dbReference>
<sequence length="89" mass="10123">MRELLPQERRELLETTVVGLFRAALLMAEDDDFPLDRGFFDLGLTSLRLSELKGAIEAEFGCEIDTAVLFSRPTTEQLINYLADEVWTV</sequence>
<reference evidence="4 5" key="1">
    <citation type="submission" date="2015-06" db="EMBL/GenBank/DDBJ databases">
        <authorList>
            <person name="Ju K.-S."/>
            <person name="Doroghazi J.R."/>
            <person name="Metcalf W.W."/>
        </authorList>
    </citation>
    <scope>NUCLEOTIDE SEQUENCE [LARGE SCALE GENOMIC DNA]</scope>
    <source>
        <strain evidence="4 5">NRRL 3414</strain>
    </source>
</reference>
<name>A0A0J7Z859_STRVR</name>
<dbReference type="GO" id="GO:0031177">
    <property type="term" value="F:phosphopantetheine binding"/>
    <property type="evidence" value="ECO:0007669"/>
    <property type="project" value="InterPro"/>
</dbReference>
<dbReference type="InterPro" id="IPR020806">
    <property type="entry name" value="PKS_PP-bd"/>
</dbReference>